<proteinExistence type="predicted"/>
<accession>A0A8E0UY34</accession>
<gene>
    <name evidence="2" type="ORF">Aud_004499</name>
</gene>
<dbReference type="EMBL" id="BBXM02000003">
    <property type="protein sequence ID" value="GIC88108.1"/>
    <property type="molecule type" value="Genomic_DNA"/>
</dbReference>
<reference evidence="2" key="1">
    <citation type="journal article" date="2015" name="Genome Announc.">
        <title>Draft Genome Sequence of the Pathogenic Filamentous Fungus Aspergillus udagawae Strain IFM 46973T.</title>
        <authorList>
            <person name="Kusuya Y."/>
            <person name="Takahashi-Nakaguchi A."/>
            <person name="Takahashi H."/>
            <person name="Yaguchi T."/>
        </authorList>
    </citation>
    <scope>NUCLEOTIDE SEQUENCE</scope>
    <source>
        <strain evidence="2">IFM 46973</strain>
    </source>
</reference>
<dbReference type="GeneID" id="66991975"/>
<sequence length="259" mass="28506">MLAVEFQQISDTTALRDRVARLEDTLRQDLLQTAVRPCVAHQSLPSDTQDDSPQGVGPKQTLQKIPGPGQPSNPSPNLSLPENKARDFIQKELSNGGHLSYRQRMTLEASLSLVEKLSKGSSDGVEPVNLQEYTRAEGYRLTHAEILHIIMAKAIERMGLALLNDTLDEQIALQYRVILLFKGAIIHLVHQVMDINAHADLDRHLNDVMFHRLHAALAAIGSGYASTGQSHRLFNNHGLRISHVGSAGIPQPHSIQLGP</sequence>
<evidence type="ECO:0000313" key="3">
    <source>
        <dbReference type="Proteomes" id="UP000036893"/>
    </source>
</evidence>
<comment type="caution">
    <text evidence="2">The sequence shown here is derived from an EMBL/GenBank/DDBJ whole genome shotgun (WGS) entry which is preliminary data.</text>
</comment>
<feature type="region of interest" description="Disordered" evidence="1">
    <location>
        <begin position="41"/>
        <end position="82"/>
    </location>
</feature>
<reference evidence="2" key="2">
    <citation type="submission" date="2021-01" db="EMBL/GenBank/DDBJ databases">
        <title>Pan-genome distribution and transcriptional activeness of fungal secondary metabolism genes in Aspergillus section Fumigati.</title>
        <authorList>
            <person name="Takahashi H."/>
            <person name="Umemura M."/>
            <person name="Ninomiya A."/>
            <person name="Kusuya Y."/>
            <person name="Urayama S."/>
            <person name="Shimizu M."/>
            <person name="Watanabe A."/>
            <person name="Kamei K."/>
            <person name="Yaguchi T."/>
            <person name="Hagiwara D."/>
        </authorList>
    </citation>
    <scope>NUCLEOTIDE SEQUENCE</scope>
    <source>
        <strain evidence="2">IFM 46973</strain>
    </source>
</reference>
<organism evidence="2 3">
    <name type="scientific">Aspergillus udagawae</name>
    <dbReference type="NCBI Taxonomy" id="91492"/>
    <lineage>
        <taxon>Eukaryota</taxon>
        <taxon>Fungi</taxon>
        <taxon>Dikarya</taxon>
        <taxon>Ascomycota</taxon>
        <taxon>Pezizomycotina</taxon>
        <taxon>Eurotiomycetes</taxon>
        <taxon>Eurotiomycetidae</taxon>
        <taxon>Eurotiales</taxon>
        <taxon>Aspergillaceae</taxon>
        <taxon>Aspergillus</taxon>
        <taxon>Aspergillus subgen. Fumigati</taxon>
    </lineage>
</organism>
<evidence type="ECO:0000256" key="1">
    <source>
        <dbReference type="SAM" id="MobiDB-lite"/>
    </source>
</evidence>
<dbReference type="Proteomes" id="UP000036893">
    <property type="component" value="Unassembled WGS sequence"/>
</dbReference>
<dbReference type="AlphaFoldDB" id="A0A8E0UY34"/>
<protein>
    <submittedName>
        <fullName evidence="2">Uncharacterized protein</fullName>
    </submittedName>
</protein>
<name>A0A8E0UY34_9EURO</name>
<evidence type="ECO:0000313" key="2">
    <source>
        <dbReference type="EMBL" id="GIC88108.1"/>
    </source>
</evidence>
<dbReference type="RefSeq" id="XP_043145374.1">
    <property type="nucleotide sequence ID" value="XM_043289439.1"/>
</dbReference>